<dbReference type="OrthoDB" id="8194903at2759"/>
<dbReference type="PANTHER" id="PTHR46579:SF1">
    <property type="entry name" value="F5_8 TYPE C DOMAIN-CONTAINING PROTEIN"/>
    <property type="match status" value="1"/>
</dbReference>
<dbReference type="AlphaFoldDB" id="A0A814AXT3"/>
<protein>
    <submittedName>
        <fullName evidence="1">Uncharacterized protein</fullName>
    </submittedName>
</protein>
<reference evidence="1" key="1">
    <citation type="submission" date="2021-02" db="EMBL/GenBank/DDBJ databases">
        <authorList>
            <person name="Nowell W R."/>
        </authorList>
    </citation>
    <scope>NUCLEOTIDE SEQUENCE</scope>
</reference>
<dbReference type="Proteomes" id="UP000681722">
    <property type="component" value="Unassembled WGS sequence"/>
</dbReference>
<sequence length="560" mass="63408">MVKSNPSSCGRDIPSGRAYQEILQGKNNHTLTLFFSGDGAPLCVSNSKSVWVLSASIVEIPPQYRYSFQNMLLLQFSIGLSKPNLILTLGPVIEQLLEMKQNGLSLVVNGQQTLFDIQFLFFTADSPALSLFSNFISSAGLCSCFVCLAPGKYDYNLAKVVYTTVDNGHRSLRDYYRDVSVAEEKRQRSTAKKDPTSRGVKGRSVLEPLFPGRLIRCLRPDYMHSTIKCVFDSMLAIILDLLPKAVTDIVDNRLLFVSLPHDFTRKLRSLKYSNYYKANESRTLMLYVFLPCLYGLVDSLFFARLCLFVCAVRLIHGDSRVIEHCEDVADNLFSLFITSNDDGLRKLSNLSLHIHSHFGFFSKEFGSPNYSSCFPFERFLRLFIRNKHGTTNFGEQLSLYHDIDRYLASVSDGLLHCANESEILLLDPFSDGDLAAKVALEVTCGCEMKLYRRVKFKHNVFHSLSYQKKGGSNSYTVQISHDPSKITDKNRSFMEIICFGECAHTVLCFGEVVNEDPLQKFSDFSVGSDFSNVLAEQLTIFLQLFNQKLKNVLVLFWFNI</sequence>
<proteinExistence type="predicted"/>
<dbReference type="PANTHER" id="PTHR46579">
    <property type="entry name" value="F5/8 TYPE C DOMAIN-CONTAINING PROTEIN-RELATED"/>
    <property type="match status" value="1"/>
</dbReference>
<keyword evidence="3" id="KW-1185">Reference proteome</keyword>
<accession>A0A814AXT3</accession>
<name>A0A814AXT3_9BILA</name>
<dbReference type="EMBL" id="CAJOBC010001788">
    <property type="protein sequence ID" value="CAF3698785.1"/>
    <property type="molecule type" value="Genomic_DNA"/>
</dbReference>
<evidence type="ECO:0000313" key="3">
    <source>
        <dbReference type="Proteomes" id="UP000663829"/>
    </source>
</evidence>
<organism evidence="1 3">
    <name type="scientific">Didymodactylos carnosus</name>
    <dbReference type="NCBI Taxonomy" id="1234261"/>
    <lineage>
        <taxon>Eukaryota</taxon>
        <taxon>Metazoa</taxon>
        <taxon>Spiralia</taxon>
        <taxon>Gnathifera</taxon>
        <taxon>Rotifera</taxon>
        <taxon>Eurotatoria</taxon>
        <taxon>Bdelloidea</taxon>
        <taxon>Philodinida</taxon>
        <taxon>Philodinidae</taxon>
        <taxon>Didymodactylos</taxon>
    </lineage>
</organism>
<evidence type="ECO:0000313" key="1">
    <source>
        <dbReference type="EMBL" id="CAF0919154.1"/>
    </source>
</evidence>
<dbReference type="Proteomes" id="UP000663829">
    <property type="component" value="Unassembled WGS sequence"/>
</dbReference>
<dbReference type="EMBL" id="CAJNOQ010001788">
    <property type="protein sequence ID" value="CAF0919154.1"/>
    <property type="molecule type" value="Genomic_DNA"/>
</dbReference>
<evidence type="ECO:0000313" key="2">
    <source>
        <dbReference type="EMBL" id="CAF3698785.1"/>
    </source>
</evidence>
<gene>
    <name evidence="1" type="ORF">GPM918_LOCUS9557</name>
    <name evidence="2" type="ORF">SRO942_LOCUS9558</name>
</gene>
<comment type="caution">
    <text evidence="1">The sequence shown here is derived from an EMBL/GenBank/DDBJ whole genome shotgun (WGS) entry which is preliminary data.</text>
</comment>